<proteinExistence type="predicted"/>
<evidence type="ECO:0000256" key="1">
    <source>
        <dbReference type="SAM" id="Phobius"/>
    </source>
</evidence>
<name>A0A7D7PR73_KOCVA</name>
<dbReference type="Proteomes" id="UP000216825">
    <property type="component" value="Chromosome"/>
</dbReference>
<feature type="transmembrane region" description="Helical" evidence="1">
    <location>
        <begin position="78"/>
        <end position="100"/>
    </location>
</feature>
<feature type="transmembrane region" description="Helical" evidence="1">
    <location>
        <begin position="12"/>
        <end position="31"/>
    </location>
</feature>
<feature type="transmembrane region" description="Helical" evidence="1">
    <location>
        <begin position="43"/>
        <end position="66"/>
    </location>
</feature>
<dbReference type="EMBL" id="CP059343">
    <property type="protein sequence ID" value="QMS56014.1"/>
    <property type="molecule type" value="Genomic_DNA"/>
</dbReference>
<accession>A0A7D7PR73</accession>
<sequence>MRASRPRTGRKLFWAAFACAILTPLLFLGGFTTGNGFGSHTAMTILLVGMVLSVVTSLVTFVMGVAGTVAFPALRGRYVLVLVLSVVFSPLLWLLLFALFA</sequence>
<keyword evidence="1" id="KW-1133">Transmembrane helix</keyword>
<dbReference type="KEGG" id="kvr:CIB50_0000714"/>
<reference evidence="2 3" key="2">
    <citation type="submission" date="2020-07" db="EMBL/GenBank/DDBJ databases">
        <title>Genome of starter culture bacteria Kocuria salsicia reveals its technological properties and safety for usage in meat industry.</title>
        <authorList>
            <person name="Michael M."/>
            <person name="Konstantin K."/>
            <person name="Evgenii K."/>
            <person name="Galina S."/>
            <person name="Oksana K."/>
            <person name="Andrei L."/>
        </authorList>
    </citation>
    <scope>NUCLEOTIDE SEQUENCE [LARGE SCALE GENOMIC DNA]</scope>
    <source>
        <strain evidence="2 3">80</strain>
    </source>
</reference>
<reference evidence="3" key="1">
    <citation type="submission" date="2017-08" db="EMBL/GenBank/DDBJ databases">
        <title>Draft Genome Sequence of Kocuria varians 80.</title>
        <authorList>
            <person name="Minaev M."/>
            <person name="Kurbakov K.A."/>
            <person name="Solodovnikova G.I."/>
            <person name="Kuznetsova O.A."/>
            <person name="Lisitsyn A.B."/>
        </authorList>
    </citation>
    <scope>NUCLEOTIDE SEQUENCE [LARGE SCALE GENOMIC DNA]</scope>
    <source>
        <strain evidence="3">80</strain>
    </source>
</reference>
<keyword evidence="1" id="KW-0472">Membrane</keyword>
<dbReference type="AlphaFoldDB" id="A0A7D7PR73"/>
<gene>
    <name evidence="2" type="ORF">CIB50_0000714</name>
</gene>
<evidence type="ECO:0008006" key="4">
    <source>
        <dbReference type="Google" id="ProtNLM"/>
    </source>
</evidence>
<protein>
    <recommendedName>
        <fullName evidence="4">ABC transmembrane type-1 domain-containing protein</fullName>
    </recommendedName>
</protein>
<evidence type="ECO:0000313" key="3">
    <source>
        <dbReference type="Proteomes" id="UP000216825"/>
    </source>
</evidence>
<organism evidence="2 3">
    <name type="scientific">Kocuria varians</name>
    <name type="common">Micrococcus varians</name>
    <dbReference type="NCBI Taxonomy" id="1272"/>
    <lineage>
        <taxon>Bacteria</taxon>
        <taxon>Bacillati</taxon>
        <taxon>Actinomycetota</taxon>
        <taxon>Actinomycetes</taxon>
        <taxon>Micrococcales</taxon>
        <taxon>Micrococcaceae</taxon>
        <taxon>Kocuria</taxon>
    </lineage>
</organism>
<keyword evidence="1" id="KW-0812">Transmembrane</keyword>
<dbReference type="RefSeq" id="WP_055085003.1">
    <property type="nucleotide sequence ID" value="NZ_CP059343.1"/>
</dbReference>
<keyword evidence="3" id="KW-1185">Reference proteome</keyword>
<evidence type="ECO:0000313" key="2">
    <source>
        <dbReference type="EMBL" id="QMS56014.1"/>
    </source>
</evidence>